<dbReference type="InterPro" id="IPR013022">
    <property type="entry name" value="Xyl_isomerase-like_TIM-brl"/>
</dbReference>
<accession>U3TDE6</accession>
<dbReference type="Gene3D" id="3.20.20.150">
    <property type="entry name" value="Divalent-metal-dependent TIM barrel enzymes"/>
    <property type="match status" value="1"/>
</dbReference>
<gene>
    <name evidence="2" type="ORF">ACAM_0576</name>
</gene>
<organism evidence="2 3">
    <name type="scientific">Aeropyrum camini SY1 = JCM 12091</name>
    <dbReference type="NCBI Taxonomy" id="1198449"/>
    <lineage>
        <taxon>Archaea</taxon>
        <taxon>Thermoproteota</taxon>
        <taxon>Thermoprotei</taxon>
        <taxon>Desulfurococcales</taxon>
        <taxon>Desulfurococcaceae</taxon>
        <taxon>Aeropyrum</taxon>
    </lineage>
</organism>
<dbReference type="GeneID" id="17110019"/>
<dbReference type="AlphaFoldDB" id="U3TDE6"/>
<dbReference type="SUPFAM" id="SSF51658">
    <property type="entry name" value="Xylose isomerase-like"/>
    <property type="match status" value="1"/>
</dbReference>
<dbReference type="Proteomes" id="UP000016887">
    <property type="component" value="Chromosome"/>
</dbReference>
<dbReference type="STRING" id="1198449.ACAM_0576"/>
<dbReference type="Pfam" id="PF01261">
    <property type="entry name" value="AP_endonuc_2"/>
    <property type="match status" value="1"/>
</dbReference>
<dbReference type="PATRIC" id="fig|1198449.6.peg.583"/>
<keyword evidence="3" id="KW-1185">Reference proteome</keyword>
<evidence type="ECO:0000313" key="3">
    <source>
        <dbReference type="Proteomes" id="UP000016887"/>
    </source>
</evidence>
<dbReference type="InterPro" id="IPR036237">
    <property type="entry name" value="Xyl_isomerase-like_sf"/>
</dbReference>
<proteinExistence type="predicted"/>
<dbReference type="RefSeq" id="WP_022541320.1">
    <property type="nucleotide sequence ID" value="NC_022521.1"/>
</dbReference>
<dbReference type="EMBL" id="AP012489">
    <property type="protein sequence ID" value="BAN90045.1"/>
    <property type="molecule type" value="Genomic_DNA"/>
</dbReference>
<name>U3TDE6_9CREN</name>
<feature type="domain" description="Xylose isomerase-like TIM barrel" evidence="1">
    <location>
        <begin position="16"/>
        <end position="248"/>
    </location>
</feature>
<dbReference type="eggNOG" id="arCOG06583">
    <property type="taxonomic scope" value="Archaea"/>
</dbReference>
<dbReference type="KEGG" id="acj:ACAM_0576"/>
<evidence type="ECO:0000313" key="2">
    <source>
        <dbReference type="EMBL" id="BAN90045.1"/>
    </source>
</evidence>
<protein>
    <recommendedName>
        <fullName evidence="1">Xylose isomerase-like TIM barrel domain-containing protein</fullName>
    </recommendedName>
</protein>
<evidence type="ECO:0000259" key="1">
    <source>
        <dbReference type="Pfam" id="PF01261"/>
    </source>
</evidence>
<reference evidence="2 3" key="1">
    <citation type="journal article" date="2013" name="Appl. Environ. Microbiol.">
        <title>Variation of the Virus-Related Elements within Syntenic Genomes of the Hyperthermophilic Archaeon Aeropyrum.</title>
        <authorList>
            <person name="Daifuku T."/>
            <person name="Yoshida T."/>
            <person name="Kitamura T."/>
            <person name="Kawaichi S."/>
            <person name="Inoue T."/>
            <person name="Nomura K."/>
            <person name="Yoshida Y."/>
            <person name="Kuno S."/>
            <person name="Sako Y."/>
        </authorList>
    </citation>
    <scope>NUCLEOTIDE SEQUENCE [LARGE SCALE GENOMIC DNA]</scope>
    <source>
        <strain evidence="2 3">SY1</strain>
    </source>
</reference>
<sequence length="293" mass="33617">MILFDWGTYNGLSKLKIAATLGMKLTEIPPYDFAKKGRSEEYFASYREMARPAFTTVTAHAPYYNVVSTDKEVMERSWKGLLSAARMAKIAGAEIFNLHLGWRAFMDERDLEYAIDFLKKLASEADENMVISVEVPYTPRMLGDWDEIRAMREEIGEERLIVSVQLENVWMYEKKVYETGYFERANAETSEEFWSHVLAKTLSLSSKYLSLRFSQVIGFALGSRILKKRVPLGKGYPSLEPLARALAKFMVKEVRHKNLPLRMHVIYTGPPSTKYHDTLSLYAAIMAEAVKHL</sequence>